<dbReference type="EMBL" id="BKCJ011228464">
    <property type="protein sequence ID" value="GFD06962.1"/>
    <property type="molecule type" value="Genomic_DNA"/>
</dbReference>
<proteinExistence type="predicted"/>
<name>A0A699T8Y0_TANCI</name>
<feature type="non-terminal residue" evidence="1">
    <location>
        <position position="102"/>
    </location>
</feature>
<gene>
    <name evidence="1" type="ORF">Tci_878931</name>
</gene>
<sequence length="102" mass="11757">MEDSIRSDLCFDDAEGIVCLLNEAIFEGLACMCAKTTAWNEFSSTMASAIICLVDNQKFNFSKYIFDNMVKSLEGRIKFYLFPRFLEVFLDNQVEGMTRHKE</sequence>
<evidence type="ECO:0000313" key="1">
    <source>
        <dbReference type="EMBL" id="GFD06962.1"/>
    </source>
</evidence>
<protein>
    <submittedName>
        <fullName evidence="1">Uncharacterized protein</fullName>
    </submittedName>
</protein>
<reference evidence="1" key="1">
    <citation type="journal article" date="2019" name="Sci. Rep.">
        <title>Draft genome of Tanacetum cinerariifolium, the natural source of mosquito coil.</title>
        <authorList>
            <person name="Yamashiro T."/>
            <person name="Shiraishi A."/>
            <person name="Satake H."/>
            <person name="Nakayama K."/>
        </authorList>
    </citation>
    <scope>NUCLEOTIDE SEQUENCE</scope>
</reference>
<accession>A0A699T8Y0</accession>
<organism evidence="1">
    <name type="scientific">Tanacetum cinerariifolium</name>
    <name type="common">Dalmatian daisy</name>
    <name type="synonym">Chrysanthemum cinerariifolium</name>
    <dbReference type="NCBI Taxonomy" id="118510"/>
    <lineage>
        <taxon>Eukaryota</taxon>
        <taxon>Viridiplantae</taxon>
        <taxon>Streptophyta</taxon>
        <taxon>Embryophyta</taxon>
        <taxon>Tracheophyta</taxon>
        <taxon>Spermatophyta</taxon>
        <taxon>Magnoliopsida</taxon>
        <taxon>eudicotyledons</taxon>
        <taxon>Gunneridae</taxon>
        <taxon>Pentapetalae</taxon>
        <taxon>asterids</taxon>
        <taxon>campanulids</taxon>
        <taxon>Asterales</taxon>
        <taxon>Asteraceae</taxon>
        <taxon>Asteroideae</taxon>
        <taxon>Anthemideae</taxon>
        <taxon>Anthemidinae</taxon>
        <taxon>Tanacetum</taxon>
    </lineage>
</organism>
<dbReference type="AlphaFoldDB" id="A0A699T8Y0"/>
<comment type="caution">
    <text evidence="1">The sequence shown here is derived from an EMBL/GenBank/DDBJ whole genome shotgun (WGS) entry which is preliminary data.</text>
</comment>